<accession>D1AJC6</accession>
<evidence type="ECO:0000256" key="2">
    <source>
        <dbReference type="ARBA" id="ARBA00023043"/>
    </source>
</evidence>
<sequence length="234" mass="25969">MITEKKMTGKIFLSVILILTAGVIYQCSMGKSREASGMKTEIINAVKRNDYNKAKELLEKEADVNVKDERDRTLLMIAVYNNNYEISKLLIENGADINEQDDMKNNPFLYSGAEGQLEILKLLTKAGADTKITNRYGGVALIPASERGHTETVKYLLENTDIDVNHINNLGWTALLEAIILGNGGKEHIEITDLLLKHGADPNIADRNGVTPLMHAKEKEYKEIETLLINAGAK</sequence>
<keyword evidence="5" id="KW-1185">Reference proteome</keyword>
<evidence type="ECO:0000313" key="4">
    <source>
        <dbReference type="EMBL" id="ACZ08814.1"/>
    </source>
</evidence>
<evidence type="ECO:0000256" key="3">
    <source>
        <dbReference type="PROSITE-ProRule" id="PRU00023"/>
    </source>
</evidence>
<dbReference type="KEGG" id="str:Sterm_1958"/>
<feature type="repeat" description="ANK" evidence="3">
    <location>
        <begin position="70"/>
        <end position="102"/>
    </location>
</feature>
<dbReference type="HOGENOM" id="CLU_000134_18_13_0"/>
<dbReference type="Gene3D" id="1.25.40.20">
    <property type="entry name" value="Ankyrin repeat-containing domain"/>
    <property type="match status" value="1"/>
</dbReference>
<organism evidence="4 5">
    <name type="scientific">Sebaldella termitidis (strain ATCC 33386 / NCTC 11300)</name>
    <dbReference type="NCBI Taxonomy" id="526218"/>
    <lineage>
        <taxon>Bacteria</taxon>
        <taxon>Fusobacteriati</taxon>
        <taxon>Fusobacteriota</taxon>
        <taxon>Fusobacteriia</taxon>
        <taxon>Fusobacteriales</taxon>
        <taxon>Leptotrichiaceae</taxon>
        <taxon>Sebaldella</taxon>
    </lineage>
</organism>
<gene>
    <name evidence="4" type="ordered locus">Sterm_1958</name>
</gene>
<keyword evidence="2 3" id="KW-0040">ANK repeat</keyword>
<dbReference type="SUPFAM" id="SSF48403">
    <property type="entry name" value="Ankyrin repeat"/>
    <property type="match status" value="1"/>
</dbReference>
<feature type="repeat" description="ANK" evidence="3">
    <location>
        <begin position="170"/>
        <end position="207"/>
    </location>
</feature>
<dbReference type="InterPro" id="IPR036770">
    <property type="entry name" value="Ankyrin_rpt-contain_sf"/>
</dbReference>
<dbReference type="PROSITE" id="PS50088">
    <property type="entry name" value="ANK_REPEAT"/>
    <property type="match status" value="3"/>
</dbReference>
<protein>
    <submittedName>
        <fullName evidence="4">Ankyrin</fullName>
    </submittedName>
</protein>
<evidence type="ECO:0000256" key="1">
    <source>
        <dbReference type="ARBA" id="ARBA00022737"/>
    </source>
</evidence>
<dbReference type="eggNOG" id="COG0666">
    <property type="taxonomic scope" value="Bacteria"/>
</dbReference>
<dbReference type="PROSITE" id="PS50297">
    <property type="entry name" value="ANK_REP_REGION"/>
    <property type="match status" value="2"/>
</dbReference>
<dbReference type="PANTHER" id="PTHR24126:SF14">
    <property type="entry name" value="ANK_REP_REGION DOMAIN-CONTAINING PROTEIN"/>
    <property type="match status" value="1"/>
</dbReference>
<dbReference type="EMBL" id="CP001739">
    <property type="protein sequence ID" value="ACZ08814.1"/>
    <property type="molecule type" value="Genomic_DNA"/>
</dbReference>
<dbReference type="Proteomes" id="UP000000845">
    <property type="component" value="Chromosome"/>
</dbReference>
<evidence type="ECO:0000313" key="5">
    <source>
        <dbReference type="Proteomes" id="UP000000845"/>
    </source>
</evidence>
<dbReference type="STRING" id="526218.Sterm_1958"/>
<dbReference type="PANTHER" id="PTHR24126">
    <property type="entry name" value="ANKYRIN REPEAT, PH AND SEC7 DOMAIN CONTAINING PROTEIN SECG-RELATED"/>
    <property type="match status" value="1"/>
</dbReference>
<reference evidence="4 5" key="2">
    <citation type="journal article" date="2010" name="Stand. Genomic Sci.">
        <title>Complete genome sequence of Sebaldella termitidis type strain (NCTC 11300).</title>
        <authorList>
            <person name="Harmon-Smith M."/>
            <person name="Celia L."/>
            <person name="Chertkov O."/>
            <person name="Lapidus A."/>
            <person name="Copeland A."/>
            <person name="Glavina Del Rio T."/>
            <person name="Nolan M."/>
            <person name="Lucas S."/>
            <person name="Tice H."/>
            <person name="Cheng J.F."/>
            <person name="Han C."/>
            <person name="Detter J.C."/>
            <person name="Bruce D."/>
            <person name="Goodwin L."/>
            <person name="Pitluck S."/>
            <person name="Pati A."/>
            <person name="Liolios K."/>
            <person name="Ivanova N."/>
            <person name="Mavromatis K."/>
            <person name="Mikhailova N."/>
            <person name="Chen A."/>
            <person name="Palaniappan K."/>
            <person name="Land M."/>
            <person name="Hauser L."/>
            <person name="Chang Y.J."/>
            <person name="Jeffries C.D."/>
            <person name="Brettin T."/>
            <person name="Goker M."/>
            <person name="Beck B."/>
            <person name="Bristow J."/>
            <person name="Eisen J.A."/>
            <person name="Markowitz V."/>
            <person name="Hugenholtz P."/>
            <person name="Kyrpides N.C."/>
            <person name="Klenk H.P."/>
            <person name="Chen F."/>
        </authorList>
    </citation>
    <scope>NUCLEOTIDE SEQUENCE [LARGE SCALE GENOMIC DNA]</scope>
    <source>
        <strain evidence="5">ATCC 33386 / NCTC 11300</strain>
    </source>
</reference>
<dbReference type="Pfam" id="PF12796">
    <property type="entry name" value="Ank_2"/>
    <property type="match status" value="2"/>
</dbReference>
<feature type="repeat" description="ANK" evidence="3">
    <location>
        <begin position="208"/>
        <end position="234"/>
    </location>
</feature>
<reference evidence="5" key="1">
    <citation type="submission" date="2009-09" db="EMBL/GenBank/DDBJ databases">
        <title>The complete chromosome of Sebaldella termitidis ATCC 33386.</title>
        <authorList>
            <consortium name="US DOE Joint Genome Institute (JGI-PGF)"/>
            <person name="Lucas S."/>
            <person name="Copeland A."/>
            <person name="Lapidus A."/>
            <person name="Glavina del Rio T."/>
            <person name="Dalin E."/>
            <person name="Tice H."/>
            <person name="Bruce D."/>
            <person name="Goodwin L."/>
            <person name="Pitluck S."/>
            <person name="Kyrpides N."/>
            <person name="Mavromatis K."/>
            <person name="Ivanova N."/>
            <person name="Mikhailova N."/>
            <person name="Sims D."/>
            <person name="Meincke L."/>
            <person name="Brettin T."/>
            <person name="Detter J.C."/>
            <person name="Han C."/>
            <person name="Larimer F."/>
            <person name="Land M."/>
            <person name="Hauser L."/>
            <person name="Markowitz V."/>
            <person name="Cheng J.F."/>
            <person name="Hugenholtz P."/>
            <person name="Woyke T."/>
            <person name="Wu D."/>
            <person name="Eisen J.A."/>
        </authorList>
    </citation>
    <scope>NUCLEOTIDE SEQUENCE [LARGE SCALE GENOMIC DNA]</scope>
    <source>
        <strain evidence="5">ATCC 33386 / NCTC 11300</strain>
    </source>
</reference>
<dbReference type="AlphaFoldDB" id="D1AJC6"/>
<proteinExistence type="predicted"/>
<dbReference type="InterPro" id="IPR002110">
    <property type="entry name" value="Ankyrin_rpt"/>
</dbReference>
<keyword evidence="1" id="KW-0677">Repeat</keyword>
<dbReference type="SMART" id="SM00248">
    <property type="entry name" value="ANK"/>
    <property type="match status" value="5"/>
</dbReference>
<name>D1AJC6_SEBTE</name>